<dbReference type="SUPFAM" id="SSF51735">
    <property type="entry name" value="NAD(P)-binding Rossmann-fold domains"/>
    <property type="match status" value="1"/>
</dbReference>
<reference evidence="1" key="1">
    <citation type="journal article" date="2014" name="Nat. Commun.">
        <title>The tobacco genome sequence and its comparison with those of tomato and potato.</title>
        <authorList>
            <person name="Sierro N."/>
            <person name="Battey J.N."/>
            <person name="Ouadi S."/>
            <person name="Bakaher N."/>
            <person name="Bovet L."/>
            <person name="Willig A."/>
            <person name="Goepfert S."/>
            <person name="Peitsch M.C."/>
            <person name="Ivanov N.V."/>
        </authorList>
    </citation>
    <scope>NUCLEOTIDE SEQUENCE [LARGE SCALE GENOMIC DNA]</scope>
</reference>
<evidence type="ECO:0000313" key="2">
    <source>
        <dbReference type="RefSeq" id="XP_016442226.1"/>
    </source>
</evidence>
<dbReference type="InterPro" id="IPR036291">
    <property type="entry name" value="NAD(P)-bd_dom_sf"/>
</dbReference>
<dbReference type="InterPro" id="IPR020904">
    <property type="entry name" value="Sc_DH/Rdtase_CS"/>
</dbReference>
<reference evidence="2" key="2">
    <citation type="submission" date="2025-08" db="UniProtKB">
        <authorList>
            <consortium name="RefSeq"/>
        </authorList>
    </citation>
    <scope>IDENTIFICATION</scope>
    <source>
        <tissue evidence="2">Leaf</tissue>
    </source>
</reference>
<dbReference type="PANTHER" id="PTHR45274">
    <property type="entry name" value="NAD(P)-BINDING ROSSMANN-FOLD SUPERFAMILY PROTEIN"/>
    <property type="match status" value="1"/>
</dbReference>
<dbReference type="PRINTS" id="PR00081">
    <property type="entry name" value="GDHRDH"/>
</dbReference>
<dbReference type="InterPro" id="IPR002347">
    <property type="entry name" value="SDR_fam"/>
</dbReference>
<proteinExistence type="predicted"/>
<dbReference type="RefSeq" id="XP_016442226.1">
    <property type="nucleotide sequence ID" value="XM_016586740.2"/>
</dbReference>
<dbReference type="AlphaFoldDB" id="A0A1S3XQJ7"/>
<dbReference type="PANTHER" id="PTHR45274:SF2">
    <property type="entry name" value="NAD(P)-BINDING ROSSMANN-FOLD SUPERFAMILY PROTEIN"/>
    <property type="match status" value="1"/>
</dbReference>
<sequence length="305" mass="33527">MMILFLIFLAIFIAFFIKFLTADGDFTLLSKGKVKREEIEDKVIWVTGASRGIGEILAKQLASLGAKLIISARNEAELQRVKQQLTGKYAPRDVMILPLDLTSGEESLRVAVEKAESFFDAAGVDYMIHNAAYERPATLDVNVVGPISLTRMLVPYMLKQGRGHLVVMSSAAGKTPAPGQAVYSASKFAVNGYFHTLRSELCRKGIKVTVVCPGPVETPNPKTGSTERRVSSERCAELTIIAASHGIKEAWISYQPVLAVMYLVQYMPTVGYWLMDKIGAKRVEAAAQKGNTYSVNLLFDKKKES</sequence>
<accession>A0A1S3XQJ7</accession>
<protein>
    <submittedName>
        <fullName evidence="2">Dehydrogenase/reductase SDR family member 7 isoform X2</fullName>
    </submittedName>
    <submittedName>
        <fullName evidence="2">Uncharacterized protein LOC107767664 isoform X2</fullName>
    </submittedName>
</protein>
<dbReference type="RefSeq" id="XP_016442226.1">
    <property type="nucleotide sequence ID" value="XM_016586740.1"/>
</dbReference>
<dbReference type="Gene3D" id="3.40.50.720">
    <property type="entry name" value="NAD(P)-binding Rossmann-like Domain"/>
    <property type="match status" value="1"/>
</dbReference>
<dbReference type="Proteomes" id="UP000790787">
    <property type="component" value="Chromosome 13"/>
</dbReference>
<dbReference type="OrthoDB" id="1933717at2759"/>
<dbReference type="GeneID" id="107767664"/>
<name>A0A1S3XQJ7_TOBAC</name>
<evidence type="ECO:0000313" key="1">
    <source>
        <dbReference type="Proteomes" id="UP000790787"/>
    </source>
</evidence>
<gene>
    <name evidence="2" type="primary">LOC107767664</name>
</gene>
<keyword evidence="1" id="KW-1185">Reference proteome</keyword>
<organism evidence="1 2">
    <name type="scientific">Nicotiana tabacum</name>
    <name type="common">Common tobacco</name>
    <dbReference type="NCBI Taxonomy" id="4097"/>
    <lineage>
        <taxon>Eukaryota</taxon>
        <taxon>Viridiplantae</taxon>
        <taxon>Streptophyta</taxon>
        <taxon>Embryophyta</taxon>
        <taxon>Tracheophyta</taxon>
        <taxon>Spermatophyta</taxon>
        <taxon>Magnoliopsida</taxon>
        <taxon>eudicotyledons</taxon>
        <taxon>Gunneridae</taxon>
        <taxon>Pentapetalae</taxon>
        <taxon>asterids</taxon>
        <taxon>lamiids</taxon>
        <taxon>Solanales</taxon>
        <taxon>Solanaceae</taxon>
        <taxon>Nicotianoideae</taxon>
        <taxon>Nicotianeae</taxon>
        <taxon>Nicotiana</taxon>
    </lineage>
</organism>
<dbReference type="PROSITE" id="PS00061">
    <property type="entry name" value="ADH_SHORT"/>
    <property type="match status" value="1"/>
</dbReference>
<dbReference type="Pfam" id="PF00106">
    <property type="entry name" value="adh_short"/>
    <property type="match status" value="1"/>
</dbReference>